<dbReference type="AlphaFoldDB" id="A0AAV6H9G5"/>
<name>A0AAV6H9G5_9TELE</name>
<organism evidence="1 2">
    <name type="scientific">Alosa alosa</name>
    <name type="common">allis shad</name>
    <dbReference type="NCBI Taxonomy" id="278164"/>
    <lineage>
        <taxon>Eukaryota</taxon>
        <taxon>Metazoa</taxon>
        <taxon>Chordata</taxon>
        <taxon>Craniata</taxon>
        <taxon>Vertebrata</taxon>
        <taxon>Euteleostomi</taxon>
        <taxon>Actinopterygii</taxon>
        <taxon>Neopterygii</taxon>
        <taxon>Teleostei</taxon>
        <taxon>Clupei</taxon>
        <taxon>Clupeiformes</taxon>
        <taxon>Clupeoidei</taxon>
        <taxon>Clupeidae</taxon>
        <taxon>Alosa</taxon>
    </lineage>
</organism>
<keyword evidence="2" id="KW-1185">Reference proteome</keyword>
<gene>
    <name evidence="1" type="ORF">AALO_G00046760</name>
</gene>
<evidence type="ECO:0000313" key="1">
    <source>
        <dbReference type="EMBL" id="KAG5283843.1"/>
    </source>
</evidence>
<reference evidence="1" key="1">
    <citation type="submission" date="2020-10" db="EMBL/GenBank/DDBJ databases">
        <title>Chromosome-scale genome assembly of the Allis shad, Alosa alosa.</title>
        <authorList>
            <person name="Margot Z."/>
            <person name="Christophe K."/>
            <person name="Cabau C."/>
            <person name="Louis A."/>
            <person name="Berthelot C."/>
            <person name="Parey E."/>
            <person name="Roest Crollius H."/>
            <person name="Montfort J."/>
            <person name="Robinson-Rechavi M."/>
            <person name="Bucao C."/>
            <person name="Bouchez O."/>
            <person name="Gislard M."/>
            <person name="Lluch J."/>
            <person name="Milhes M."/>
            <person name="Lampietro C."/>
            <person name="Lopez Roques C."/>
            <person name="Donnadieu C."/>
            <person name="Braasch I."/>
            <person name="Desvignes T."/>
            <person name="Postlethwait J."/>
            <person name="Bobe J."/>
            <person name="Guiguen Y."/>
        </authorList>
    </citation>
    <scope>NUCLEOTIDE SEQUENCE</scope>
    <source>
        <strain evidence="1">M-15738</strain>
        <tissue evidence="1">Blood</tissue>
    </source>
</reference>
<comment type="caution">
    <text evidence="1">The sequence shown here is derived from an EMBL/GenBank/DDBJ whole genome shotgun (WGS) entry which is preliminary data.</text>
</comment>
<dbReference type="EMBL" id="JADWDJ010000003">
    <property type="protein sequence ID" value="KAG5283843.1"/>
    <property type="molecule type" value="Genomic_DNA"/>
</dbReference>
<accession>A0AAV6H9G5</accession>
<protein>
    <submittedName>
        <fullName evidence="1">Uncharacterized protein</fullName>
    </submittedName>
</protein>
<proteinExistence type="predicted"/>
<sequence length="91" mass="10614">MGRRRQGGPWALNLGLEVQVKWFGWGVVILIPLRLYRTFHFMSIDECYTYPLLMPNPFLFFKYQKANLVTVDGTELELGNVYGAFLNCELH</sequence>
<evidence type="ECO:0000313" key="2">
    <source>
        <dbReference type="Proteomes" id="UP000823561"/>
    </source>
</evidence>
<dbReference type="Proteomes" id="UP000823561">
    <property type="component" value="Chromosome 3"/>
</dbReference>